<evidence type="ECO:0000313" key="13">
    <source>
        <dbReference type="RefSeq" id="XP_030750076.1"/>
    </source>
</evidence>
<feature type="domain" description="Membrane insertase YidC/Oxa/ALB C-terminal" evidence="11">
    <location>
        <begin position="218"/>
        <end position="409"/>
    </location>
</feature>
<feature type="transmembrane region" description="Helical" evidence="10">
    <location>
        <begin position="340"/>
        <end position="359"/>
    </location>
</feature>
<dbReference type="GO" id="GO:0005743">
    <property type="term" value="C:mitochondrial inner membrane"/>
    <property type="evidence" value="ECO:0007669"/>
    <property type="project" value="UniProtKB-SubCell"/>
</dbReference>
<dbReference type="AlphaFoldDB" id="A0A6J2XFZ8"/>
<dbReference type="OrthoDB" id="2148490at2759"/>
<feature type="transmembrane region" description="Helical" evidence="10">
    <location>
        <begin position="218"/>
        <end position="239"/>
    </location>
</feature>
<evidence type="ECO:0000256" key="5">
    <source>
        <dbReference type="ARBA" id="ARBA00022946"/>
    </source>
</evidence>
<keyword evidence="12" id="KW-1185">Reference proteome</keyword>
<keyword evidence="8 10" id="KW-0472">Membrane</keyword>
<feature type="transmembrane region" description="Helical" evidence="10">
    <location>
        <begin position="379"/>
        <end position="400"/>
    </location>
</feature>
<sequence length="499" mass="55540">MSGFYKINSLKKCLSSLKTLKNVNKINNKLGKDIQELCSKSNDVTGITNRIKEVNEVLRKVSLNVRNNYGETLNKLNENNVSLNRLEDSCKLLFSISNRAEERKNEIGNKVVKSRNIKYEAEKLYRHVSGKVLGNTLGWSSVAVAASQGNATADAITKSASEVIPEPPPVPDITAETVSSLNALGEPTFASMGLGGWTPVGIVQNCLEYLHVSLGLEWWAVIALGTLVIRLALFPLVVVSQRNAAKMNNYLPQIQMLQLKMTEARQSGDSLNAARYGQEMMLFMSEKGLNPLKNMIVPLAQAPIFLSFFMGLKEMANTPVVSMAHGGMFWFTDLTVPDQFFILPIITSATLFLSVELGADMGKMTSENMVIMKYALRAIPLIILPFSVNFPGAILCYWVSTNLISLVQVGILRIPKVRAYFNIEQLVTHQPDQLPVKPKTFKQGLKDAWTNVKITKELEERRRLDEMQFQKAGKGPIQKTYKFDPTKHVTPSAISAKKR</sequence>
<keyword evidence="4" id="KW-0999">Mitochondrion inner membrane</keyword>
<dbReference type="NCBIfam" id="TIGR03592">
    <property type="entry name" value="yidC_oxa1_cterm"/>
    <property type="match status" value="1"/>
</dbReference>
<dbReference type="InterPro" id="IPR001708">
    <property type="entry name" value="YidC/ALB3/OXA1/COX18"/>
</dbReference>
<evidence type="ECO:0000256" key="10">
    <source>
        <dbReference type="SAM" id="Phobius"/>
    </source>
</evidence>
<keyword evidence="6 10" id="KW-1133">Transmembrane helix</keyword>
<dbReference type="GO" id="GO:0032979">
    <property type="term" value="P:protein insertion into mitochondrial inner membrane from matrix"/>
    <property type="evidence" value="ECO:0007669"/>
    <property type="project" value="TreeGrafter"/>
</dbReference>
<keyword evidence="7" id="KW-0496">Mitochondrion</keyword>
<gene>
    <name evidence="13" type="primary">LOC115877870</name>
</gene>
<evidence type="ECO:0000256" key="4">
    <source>
        <dbReference type="ARBA" id="ARBA00022792"/>
    </source>
</evidence>
<dbReference type="InterPro" id="IPR028055">
    <property type="entry name" value="YidC/Oxa/ALB_C"/>
</dbReference>
<dbReference type="PANTHER" id="PTHR12428:SF66">
    <property type="entry name" value="MITOCHONDRIAL INNER MEMBRANE PROTEIN OXA1L"/>
    <property type="match status" value="1"/>
</dbReference>
<evidence type="ECO:0000256" key="9">
    <source>
        <dbReference type="RuleBase" id="RU003945"/>
    </source>
</evidence>
<comment type="subcellular location">
    <subcellularLocation>
        <location evidence="9">Membrane</location>
        <topology evidence="9">Multi-pass membrane protein</topology>
    </subcellularLocation>
    <subcellularLocation>
        <location evidence="1">Mitochondrion inner membrane</location>
        <topology evidence="1">Multi-pass membrane protein</topology>
    </subcellularLocation>
</comment>
<dbReference type="PANTHER" id="PTHR12428">
    <property type="entry name" value="OXA1"/>
    <property type="match status" value="1"/>
</dbReference>
<dbReference type="CDD" id="cd20069">
    <property type="entry name" value="5TM_Oxa1-like"/>
    <property type="match status" value="1"/>
</dbReference>
<evidence type="ECO:0000259" key="11">
    <source>
        <dbReference type="Pfam" id="PF02096"/>
    </source>
</evidence>
<dbReference type="FunCoup" id="A0A6J2XFZ8">
    <property type="interactions" value="1562"/>
</dbReference>
<dbReference type="InParanoid" id="A0A6J2XFZ8"/>
<keyword evidence="5" id="KW-0809">Transit peptide</keyword>
<feature type="transmembrane region" description="Helical" evidence="10">
    <location>
        <begin position="294"/>
        <end position="312"/>
    </location>
</feature>
<evidence type="ECO:0000256" key="3">
    <source>
        <dbReference type="ARBA" id="ARBA00022692"/>
    </source>
</evidence>
<evidence type="ECO:0000313" key="12">
    <source>
        <dbReference type="Proteomes" id="UP000504635"/>
    </source>
</evidence>
<comment type="similarity">
    <text evidence="2 9">Belongs to the OXA1/ALB3/YidC family.</text>
</comment>
<organism evidence="12 13">
    <name type="scientific">Sitophilus oryzae</name>
    <name type="common">Rice weevil</name>
    <name type="synonym">Curculio oryzae</name>
    <dbReference type="NCBI Taxonomy" id="7048"/>
    <lineage>
        <taxon>Eukaryota</taxon>
        <taxon>Metazoa</taxon>
        <taxon>Ecdysozoa</taxon>
        <taxon>Arthropoda</taxon>
        <taxon>Hexapoda</taxon>
        <taxon>Insecta</taxon>
        <taxon>Pterygota</taxon>
        <taxon>Neoptera</taxon>
        <taxon>Endopterygota</taxon>
        <taxon>Coleoptera</taxon>
        <taxon>Polyphaga</taxon>
        <taxon>Cucujiformia</taxon>
        <taxon>Curculionidae</taxon>
        <taxon>Dryophthorinae</taxon>
        <taxon>Sitophilus</taxon>
    </lineage>
</organism>
<dbReference type="GeneID" id="115877870"/>
<evidence type="ECO:0000256" key="7">
    <source>
        <dbReference type="ARBA" id="ARBA00023128"/>
    </source>
</evidence>
<name>A0A6J2XFZ8_SITOR</name>
<dbReference type="RefSeq" id="XP_030750076.1">
    <property type="nucleotide sequence ID" value="XM_030894216.1"/>
</dbReference>
<dbReference type="Proteomes" id="UP000504635">
    <property type="component" value="Unplaced"/>
</dbReference>
<accession>A0A6J2XFZ8</accession>
<proteinExistence type="inferred from homology"/>
<dbReference type="Pfam" id="PF02096">
    <property type="entry name" value="60KD_IMP"/>
    <property type="match status" value="1"/>
</dbReference>
<dbReference type="GO" id="GO:0032977">
    <property type="term" value="F:membrane insertase activity"/>
    <property type="evidence" value="ECO:0007669"/>
    <property type="project" value="InterPro"/>
</dbReference>
<reference evidence="13" key="1">
    <citation type="submission" date="2025-08" db="UniProtKB">
        <authorList>
            <consortium name="RefSeq"/>
        </authorList>
    </citation>
    <scope>IDENTIFICATION</scope>
    <source>
        <tissue evidence="13">Gonads</tissue>
    </source>
</reference>
<dbReference type="CTD" id="5018"/>
<evidence type="ECO:0000256" key="1">
    <source>
        <dbReference type="ARBA" id="ARBA00004448"/>
    </source>
</evidence>
<dbReference type="KEGG" id="soy:115877870"/>
<evidence type="ECO:0000256" key="8">
    <source>
        <dbReference type="ARBA" id="ARBA00023136"/>
    </source>
</evidence>
<protein>
    <submittedName>
        <fullName evidence="13">Mitochondrial inner membrane protein OXA1L isoform X1</fullName>
    </submittedName>
</protein>
<keyword evidence="3 9" id="KW-0812">Transmembrane</keyword>
<evidence type="ECO:0000256" key="6">
    <source>
        <dbReference type="ARBA" id="ARBA00022989"/>
    </source>
</evidence>
<evidence type="ECO:0000256" key="2">
    <source>
        <dbReference type="ARBA" id="ARBA00009877"/>
    </source>
</evidence>